<dbReference type="PROSITE" id="PS51782">
    <property type="entry name" value="LYSM"/>
    <property type="match status" value="1"/>
</dbReference>
<dbReference type="EMBL" id="QMNG01000001">
    <property type="protein sequence ID" value="RLC37937.1"/>
    <property type="molecule type" value="Genomic_DNA"/>
</dbReference>
<proteinExistence type="predicted"/>
<dbReference type="Gene3D" id="3.10.350.10">
    <property type="entry name" value="LysM domain"/>
    <property type="match status" value="1"/>
</dbReference>
<organism evidence="3 4">
    <name type="scientific">candidate division Kazan bacterium</name>
    <dbReference type="NCBI Taxonomy" id="2202143"/>
    <lineage>
        <taxon>Bacteria</taxon>
        <taxon>Bacteria division Kazan-3B-28</taxon>
    </lineage>
</organism>
<name>A0A420ZE25_UNCK3</name>
<protein>
    <recommendedName>
        <fullName evidence="2">LysM domain-containing protein</fullName>
    </recommendedName>
</protein>
<evidence type="ECO:0000313" key="3">
    <source>
        <dbReference type="EMBL" id="RLC37937.1"/>
    </source>
</evidence>
<evidence type="ECO:0000259" key="2">
    <source>
        <dbReference type="PROSITE" id="PS51782"/>
    </source>
</evidence>
<evidence type="ECO:0000256" key="1">
    <source>
        <dbReference type="SAM" id="Phobius"/>
    </source>
</evidence>
<feature type="domain" description="LysM" evidence="2">
    <location>
        <begin position="95"/>
        <end position="139"/>
    </location>
</feature>
<comment type="caution">
    <text evidence="3">The sequence shown here is derived from an EMBL/GenBank/DDBJ whole genome shotgun (WGS) entry which is preliminary data.</text>
</comment>
<keyword evidence="1" id="KW-0812">Transmembrane</keyword>
<sequence>MAKLSHKIRRYGYRTKQRFKEDPFSVLILYALFFSAVFLIFAFRGLIATIFIKPIGVINSNDRSTVESVIPVSTDTEVTKSEGNDSEPIILQSTGIYTVKSGDTLAGIGADLNIDWKDLAELNGIEAPYSLSVGQELKLPEF</sequence>
<keyword evidence="1" id="KW-0472">Membrane</keyword>
<dbReference type="InterPro" id="IPR036779">
    <property type="entry name" value="LysM_dom_sf"/>
</dbReference>
<accession>A0A420ZE25</accession>
<gene>
    <name evidence="3" type="ORF">DRH29_00795</name>
</gene>
<dbReference type="CDD" id="cd00118">
    <property type="entry name" value="LysM"/>
    <property type="match status" value="1"/>
</dbReference>
<dbReference type="SUPFAM" id="SSF54106">
    <property type="entry name" value="LysM domain"/>
    <property type="match status" value="1"/>
</dbReference>
<reference evidence="3 4" key="1">
    <citation type="submission" date="2018-06" db="EMBL/GenBank/DDBJ databases">
        <title>Extensive metabolic versatility and redundancy in microbially diverse, dynamic hydrothermal sediments.</title>
        <authorList>
            <person name="Dombrowski N."/>
            <person name="Teske A."/>
            <person name="Baker B.J."/>
        </authorList>
    </citation>
    <scope>NUCLEOTIDE SEQUENCE [LARGE SCALE GENOMIC DNA]</scope>
    <source>
        <strain evidence="3">B79_G16</strain>
    </source>
</reference>
<dbReference type="SMART" id="SM00257">
    <property type="entry name" value="LysM"/>
    <property type="match status" value="1"/>
</dbReference>
<dbReference type="Proteomes" id="UP000281261">
    <property type="component" value="Unassembled WGS sequence"/>
</dbReference>
<feature type="transmembrane region" description="Helical" evidence="1">
    <location>
        <begin position="24"/>
        <end position="52"/>
    </location>
</feature>
<dbReference type="InterPro" id="IPR018392">
    <property type="entry name" value="LysM"/>
</dbReference>
<dbReference type="Pfam" id="PF01476">
    <property type="entry name" value="LysM"/>
    <property type="match status" value="1"/>
</dbReference>
<dbReference type="AlphaFoldDB" id="A0A420ZE25"/>
<evidence type="ECO:0000313" key="4">
    <source>
        <dbReference type="Proteomes" id="UP000281261"/>
    </source>
</evidence>
<keyword evidence="1" id="KW-1133">Transmembrane helix</keyword>